<comment type="subcellular location">
    <subcellularLocation>
        <location evidence="2">Secreted</location>
    </subcellularLocation>
</comment>
<feature type="non-terminal residue" evidence="13">
    <location>
        <position position="1"/>
    </location>
</feature>
<evidence type="ECO:0000259" key="12">
    <source>
        <dbReference type="SMART" id="SM01360"/>
    </source>
</evidence>
<dbReference type="PANTHER" id="PTHR13062">
    <property type="entry name" value="COLLAGENASE"/>
    <property type="match status" value="1"/>
</dbReference>
<keyword evidence="14" id="KW-1185">Reference proteome</keyword>
<evidence type="ECO:0000256" key="2">
    <source>
        <dbReference type="ARBA" id="ARBA00004613"/>
    </source>
</evidence>
<organism evidence="13 14">
    <name type="scientific">Prorocentrum cordatum</name>
    <dbReference type="NCBI Taxonomy" id="2364126"/>
    <lineage>
        <taxon>Eukaryota</taxon>
        <taxon>Sar</taxon>
        <taxon>Alveolata</taxon>
        <taxon>Dinophyceae</taxon>
        <taxon>Prorocentrales</taxon>
        <taxon>Prorocentraceae</taxon>
        <taxon>Prorocentrum</taxon>
    </lineage>
</organism>
<feature type="compositionally biased region" description="Low complexity" evidence="10">
    <location>
        <begin position="310"/>
        <end position="320"/>
    </location>
</feature>
<name>A0ABN9QLH8_9DINO</name>
<dbReference type="PANTHER" id="PTHR13062:SF12">
    <property type="entry name" value="ALPHA-2-MACROGLOBULIN DOMAIN-CONTAINING PROTEIN"/>
    <property type="match status" value="1"/>
</dbReference>
<evidence type="ECO:0000256" key="10">
    <source>
        <dbReference type="SAM" id="MobiDB-lite"/>
    </source>
</evidence>
<proteinExistence type="predicted"/>
<keyword evidence="11" id="KW-1133">Transmembrane helix</keyword>
<feature type="domain" description="Alpha-2-macroglobulin" evidence="12">
    <location>
        <begin position="332"/>
        <end position="423"/>
    </location>
</feature>
<evidence type="ECO:0000256" key="1">
    <source>
        <dbReference type="ARBA" id="ARBA00001947"/>
    </source>
</evidence>
<sequence>DATALVVWSGGGSRRTLQQRLGGPPGKQHAIPVQLGEECRFGCGVLVVLQAPTQPREAMLPVEVPVSPLLDVTLPRTVTATAQLSVPDSSRGFAEGSIRVAVAKAGGSGSQEDFEPGDEATVLVTLPKEEAGAEVCVFVVDQAMLDVGGAANPHPLVLLNDSFAISRGGEFASVEDTRNGLASSDGYRQMPERALRLAGIDPWVVDGQWSLLPNNAEGQTDEEYLASRTDEATYFPPPVYGGYGYAMPMMMPMNGPPMAMEMADMEMDAAPVAASAMMEKGPMMRSAPSPSALSTTTGMPPPPPPPPAGQAPGAASQPPGKAVYTRSNFVTTPLFAASVSLDEQGSAKVPFKLPDNVGAFEVRVYVVDGRGKHRFGQASTQIVSQRSVSMQPSMPRVVRPGDRFECGVTVTGSATNGSAAARLSDGSVNVTAQVQDGNTSLALRRRDLRALGAANTTGGATAAVEASGNSGPREVVFPFEVPAVSEGGGLGSATVRFQVAVGDDVLDAMEAPVAVKATQGQVVVADSFVLTGRQGAAAVAAEGLALPEAAPGSGELRLTAGVGYQPSVATHAADLLAREPTDGQTVAAQLLPAAALGLYRWSATSSLDSAATAFQRAVRELPAYTDQYGYPPAGLMWRTDDANAIPRGAMYASVTLNSFGILAVRIVEASSGAGDRSAAGGRNSESTSLTLPPSFAQIVESWQGALEQELARQVRQARKHSRPPCTSDCFRSWATLADVRAALGFEWDAPSGKADRRELSMDRLFSNESLESLGPLGLAHAALAYTLHGRPEDLPSEAPARLDQIYSRLSRLLRVQGRTAYVAASDGSQHSAGLEANAAALLAMALAGDGALARHFAGDASSSLAAKVGQYVAAGGAGGAGAYGGWAGVRGLALACAALSKYDQALGSTKPDIQVSAASGDVRVLDFHASGAKVDPVTQLTPWEQLPRPPAPVRFTATGRGQASVSAVLTFVPAAMPTAGAVYRGLYVEKVVRRMNAATGDAVGPPLQVIPLGASVVVTVQVTTPDDVSRVVVTDLSAGGLEPVDPNVAGDDSGAGAGDECSGGGYRWSWWCVPAFYHRETLADRVTWTSWSTLAAGTHTVSYQAVAATRGVFSLPPAHALVDDQPEIMGLSQASTIVVVDEKSLESPDAADPDGQLKVLGALGVEPRSQVPPKNCPGGCPNGGVCQVATGTCVCYKDFKFVEGDCGLNETFGGKVALLDLTGVGDDDASWALPGGVLVATATIFLLIAAVLTIRVHKTRGSPFQDPSGSCCPYGALASQDVVQEQELSRFV</sequence>
<dbReference type="Proteomes" id="UP001189429">
    <property type="component" value="Unassembled WGS sequence"/>
</dbReference>
<dbReference type="InterPro" id="IPR001599">
    <property type="entry name" value="Macroglobln_a2"/>
</dbReference>
<keyword evidence="7" id="KW-0378">Hydrolase</keyword>
<evidence type="ECO:0000256" key="6">
    <source>
        <dbReference type="ARBA" id="ARBA00022729"/>
    </source>
</evidence>
<dbReference type="EMBL" id="CAUYUJ010003296">
    <property type="protein sequence ID" value="CAK0804689.1"/>
    <property type="molecule type" value="Genomic_DNA"/>
</dbReference>
<keyword evidence="3" id="KW-0964">Secreted</keyword>
<keyword evidence="11" id="KW-0472">Membrane</keyword>
<dbReference type="Pfam" id="PF00207">
    <property type="entry name" value="A2M"/>
    <property type="match status" value="1"/>
</dbReference>
<keyword evidence="5" id="KW-0479">Metal-binding</keyword>
<keyword evidence="4" id="KW-0645">Protease</keyword>
<evidence type="ECO:0000256" key="11">
    <source>
        <dbReference type="SAM" id="Phobius"/>
    </source>
</evidence>
<evidence type="ECO:0000256" key="5">
    <source>
        <dbReference type="ARBA" id="ARBA00022723"/>
    </source>
</evidence>
<evidence type="ECO:0000256" key="7">
    <source>
        <dbReference type="ARBA" id="ARBA00022801"/>
    </source>
</evidence>
<accession>A0ABN9QLH8</accession>
<feature type="compositionally biased region" description="Low complexity" evidence="10">
    <location>
        <begin position="286"/>
        <end position="297"/>
    </location>
</feature>
<protein>
    <recommendedName>
        <fullName evidence="12">Alpha-2-macroglobulin domain-containing protein</fullName>
    </recommendedName>
</protein>
<feature type="region of interest" description="Disordered" evidence="10">
    <location>
        <begin position="281"/>
        <end position="322"/>
    </location>
</feature>
<evidence type="ECO:0000256" key="8">
    <source>
        <dbReference type="ARBA" id="ARBA00022833"/>
    </source>
</evidence>
<evidence type="ECO:0000256" key="9">
    <source>
        <dbReference type="ARBA" id="ARBA00023049"/>
    </source>
</evidence>
<keyword evidence="9" id="KW-0482">Metalloprotease</keyword>
<keyword evidence="8" id="KW-0862">Zinc</keyword>
<reference evidence="13" key="1">
    <citation type="submission" date="2023-10" db="EMBL/GenBank/DDBJ databases">
        <authorList>
            <person name="Chen Y."/>
            <person name="Shah S."/>
            <person name="Dougan E. K."/>
            <person name="Thang M."/>
            <person name="Chan C."/>
        </authorList>
    </citation>
    <scope>NUCLEOTIDE SEQUENCE [LARGE SCALE GENOMIC DNA]</scope>
</reference>
<gene>
    <name evidence="13" type="ORF">PCOR1329_LOCUS11410</name>
</gene>
<dbReference type="SMART" id="SM01360">
    <property type="entry name" value="A2M"/>
    <property type="match status" value="1"/>
</dbReference>
<evidence type="ECO:0000256" key="4">
    <source>
        <dbReference type="ARBA" id="ARBA00022670"/>
    </source>
</evidence>
<evidence type="ECO:0000256" key="3">
    <source>
        <dbReference type="ARBA" id="ARBA00022525"/>
    </source>
</evidence>
<dbReference type="Pfam" id="PF17973">
    <property type="entry name" value="bMG10"/>
    <property type="match status" value="1"/>
</dbReference>
<keyword evidence="11" id="KW-0812">Transmembrane</keyword>
<comment type="cofactor">
    <cofactor evidence="1">
        <name>Zn(2+)</name>
        <dbReference type="ChEBI" id="CHEBI:29105"/>
    </cofactor>
</comment>
<dbReference type="InterPro" id="IPR041246">
    <property type="entry name" value="Bact_MG10"/>
</dbReference>
<feature type="compositionally biased region" description="Pro residues" evidence="10">
    <location>
        <begin position="299"/>
        <end position="309"/>
    </location>
</feature>
<keyword evidence="6" id="KW-0732">Signal</keyword>
<evidence type="ECO:0000313" key="14">
    <source>
        <dbReference type="Proteomes" id="UP001189429"/>
    </source>
</evidence>
<comment type="caution">
    <text evidence="13">The sequence shown here is derived from an EMBL/GenBank/DDBJ whole genome shotgun (WGS) entry which is preliminary data.</text>
</comment>
<feature type="transmembrane region" description="Helical" evidence="11">
    <location>
        <begin position="1231"/>
        <end position="1254"/>
    </location>
</feature>
<evidence type="ECO:0000313" key="13">
    <source>
        <dbReference type="EMBL" id="CAK0804689.1"/>
    </source>
</evidence>